<comment type="caution">
    <text evidence="7">The sequence shown here is derived from an EMBL/GenBank/DDBJ whole genome shotgun (WGS) entry which is preliminary data.</text>
</comment>
<keyword evidence="3" id="KW-0547">Nucleotide-binding</keyword>
<reference evidence="7" key="1">
    <citation type="submission" date="2020-02" db="EMBL/GenBank/DDBJ databases">
        <title>Draft genome sequence of Candidatus Afipia apatlaquensis IBT-C3, a potential strain for decolorization of textile dyes.</title>
        <authorList>
            <person name="Sanchez-Reyes A."/>
            <person name="Breton-Deval L."/>
            <person name="Mangelson H."/>
            <person name="Sanchez-Flores A."/>
        </authorList>
    </citation>
    <scope>NUCLEOTIDE SEQUENCE [LARGE SCALE GENOMIC DNA]</scope>
    <source>
        <strain evidence="7">IBT-C3</strain>
    </source>
</reference>
<dbReference type="EMBL" id="JAAMRR010000437">
    <property type="protein sequence ID" value="NGX95220.1"/>
    <property type="molecule type" value="Genomic_DNA"/>
</dbReference>
<evidence type="ECO:0000256" key="5">
    <source>
        <dbReference type="ARBA" id="ARBA00022970"/>
    </source>
</evidence>
<keyword evidence="5" id="KW-0029">Amino-acid transport</keyword>
<dbReference type="Gene3D" id="3.40.50.300">
    <property type="entry name" value="P-loop containing nucleotide triphosphate hydrolases"/>
    <property type="match status" value="1"/>
</dbReference>
<dbReference type="PROSITE" id="PS00211">
    <property type="entry name" value="ABC_TRANSPORTER_1"/>
    <property type="match status" value="1"/>
</dbReference>
<dbReference type="Proteomes" id="UP000480266">
    <property type="component" value="Unassembled WGS sequence"/>
</dbReference>
<comment type="similarity">
    <text evidence="1">Belongs to the ABC transporter superfamily.</text>
</comment>
<evidence type="ECO:0000256" key="2">
    <source>
        <dbReference type="ARBA" id="ARBA00022448"/>
    </source>
</evidence>
<evidence type="ECO:0000259" key="6">
    <source>
        <dbReference type="PROSITE" id="PS50893"/>
    </source>
</evidence>
<feature type="domain" description="ABC transporter" evidence="6">
    <location>
        <begin position="1"/>
        <end position="174"/>
    </location>
</feature>
<name>A0A7C9RF32_9BRAD</name>
<dbReference type="PROSITE" id="PS50893">
    <property type="entry name" value="ABC_TRANSPORTER_2"/>
    <property type="match status" value="1"/>
</dbReference>
<organism evidence="7 8">
    <name type="scientific">Candidatus Afipia apatlaquensis</name>
    <dbReference type="NCBI Taxonomy" id="2712852"/>
    <lineage>
        <taxon>Bacteria</taxon>
        <taxon>Pseudomonadati</taxon>
        <taxon>Pseudomonadota</taxon>
        <taxon>Alphaproteobacteria</taxon>
        <taxon>Hyphomicrobiales</taxon>
        <taxon>Nitrobacteraceae</taxon>
        <taxon>Afipia</taxon>
    </lineage>
</organism>
<evidence type="ECO:0000256" key="1">
    <source>
        <dbReference type="ARBA" id="ARBA00005417"/>
    </source>
</evidence>
<keyword evidence="2" id="KW-0813">Transport</keyword>
<keyword evidence="8" id="KW-1185">Reference proteome</keyword>
<dbReference type="GO" id="GO:0015807">
    <property type="term" value="P:L-amino acid transport"/>
    <property type="evidence" value="ECO:0007669"/>
    <property type="project" value="TreeGrafter"/>
</dbReference>
<dbReference type="GO" id="GO:0015658">
    <property type="term" value="F:branched-chain amino acid transmembrane transporter activity"/>
    <property type="evidence" value="ECO:0007669"/>
    <property type="project" value="TreeGrafter"/>
</dbReference>
<dbReference type="Pfam" id="PF00005">
    <property type="entry name" value="ABC_tran"/>
    <property type="match status" value="1"/>
</dbReference>
<evidence type="ECO:0000313" key="8">
    <source>
        <dbReference type="Proteomes" id="UP000480266"/>
    </source>
</evidence>
<gene>
    <name evidence="7" type="ORF">G4V63_08315</name>
</gene>
<dbReference type="SUPFAM" id="SSF52540">
    <property type="entry name" value="P-loop containing nucleoside triphosphate hydrolases"/>
    <property type="match status" value="1"/>
</dbReference>
<sequence length="184" mass="20068">MGLDQNSQSSRIDQIVSAGMVLSPEGRQLFGDLTVEENLRIGAYLRRDDWSKDLVEILALFPRLAERRRQLAKTLSGGEQQMVAIGRALMSRPKLLLLDEPSLGLAPIFVREVMKLISTIHASGTTIFLVEQNARQALRIATQAFVLEKGRLTTAGPAATLIDDPKITAAYLGGSGKPTNQGEK</sequence>
<dbReference type="AlphaFoldDB" id="A0A7C9RF32"/>
<evidence type="ECO:0000313" key="7">
    <source>
        <dbReference type="EMBL" id="NGX95220.1"/>
    </source>
</evidence>
<evidence type="ECO:0000256" key="3">
    <source>
        <dbReference type="ARBA" id="ARBA00022741"/>
    </source>
</evidence>
<dbReference type="PANTHER" id="PTHR43820:SF4">
    <property type="entry name" value="HIGH-AFFINITY BRANCHED-CHAIN AMINO ACID TRANSPORT ATP-BINDING PROTEIN LIVF"/>
    <property type="match status" value="1"/>
</dbReference>
<accession>A0A7C9RF32</accession>
<evidence type="ECO:0000256" key="4">
    <source>
        <dbReference type="ARBA" id="ARBA00022840"/>
    </source>
</evidence>
<dbReference type="InterPro" id="IPR017871">
    <property type="entry name" value="ABC_transporter-like_CS"/>
</dbReference>
<dbReference type="InterPro" id="IPR003439">
    <property type="entry name" value="ABC_transporter-like_ATP-bd"/>
</dbReference>
<dbReference type="InterPro" id="IPR052156">
    <property type="entry name" value="BCAA_Transport_ATP-bd_LivF"/>
</dbReference>
<keyword evidence="4 7" id="KW-0067">ATP-binding</keyword>
<dbReference type="GO" id="GO:0016887">
    <property type="term" value="F:ATP hydrolysis activity"/>
    <property type="evidence" value="ECO:0007669"/>
    <property type="project" value="InterPro"/>
</dbReference>
<dbReference type="GO" id="GO:0005524">
    <property type="term" value="F:ATP binding"/>
    <property type="evidence" value="ECO:0007669"/>
    <property type="project" value="UniProtKB-KW"/>
</dbReference>
<protein>
    <submittedName>
        <fullName evidence="7">ATP-binding cassette domain-containing protein</fullName>
    </submittedName>
</protein>
<dbReference type="InterPro" id="IPR027417">
    <property type="entry name" value="P-loop_NTPase"/>
</dbReference>
<proteinExistence type="inferred from homology"/>
<dbReference type="PANTHER" id="PTHR43820">
    <property type="entry name" value="HIGH-AFFINITY BRANCHED-CHAIN AMINO ACID TRANSPORT ATP-BINDING PROTEIN LIVF"/>
    <property type="match status" value="1"/>
</dbReference>